<sequence>MDKEKLRARFAALRRAVLGKNCVCAACGADVFTEEKFCARCLRALPFNRGHICRKCGRRIGGDYPVCLECKAQMPLFEAARSAFCYEGDIVRLIKKFKTGGRELSEALAGQMAPFLREGGAFAGAQLLVCVPMTEAARRKRGYNQSALLAEELEKLCGIPFGRGVLVKTRETEAQKGLGRRARADNLRGSFRVHERKACAGKTVVIVDDVMTTGATADAVAAALTGAGAKRVYLLTAASVPSRPPEGAENVESAVKNALNIP</sequence>
<name>A0A9D2AU99_9FIRM</name>
<dbReference type="PANTHER" id="PTHR47505:SF1">
    <property type="entry name" value="DNA UTILIZATION PROTEIN YHGH"/>
    <property type="match status" value="1"/>
</dbReference>
<dbReference type="PANTHER" id="PTHR47505">
    <property type="entry name" value="DNA UTILIZATION PROTEIN YHGH"/>
    <property type="match status" value="1"/>
</dbReference>
<feature type="domain" description="Double zinc ribbon" evidence="3">
    <location>
        <begin position="24"/>
        <end position="70"/>
    </location>
</feature>
<dbReference type="Pfam" id="PF18912">
    <property type="entry name" value="DZR_2"/>
    <property type="match status" value="1"/>
</dbReference>
<dbReference type="Proteomes" id="UP000886847">
    <property type="component" value="Unassembled WGS sequence"/>
</dbReference>
<reference evidence="4" key="2">
    <citation type="submission" date="2021-04" db="EMBL/GenBank/DDBJ databases">
        <authorList>
            <person name="Gilroy R."/>
        </authorList>
    </citation>
    <scope>NUCLEOTIDE SEQUENCE</scope>
    <source>
        <strain evidence="4">2189</strain>
    </source>
</reference>
<evidence type="ECO:0000313" key="5">
    <source>
        <dbReference type="Proteomes" id="UP000886847"/>
    </source>
</evidence>
<evidence type="ECO:0000313" key="4">
    <source>
        <dbReference type="EMBL" id="HIX50170.1"/>
    </source>
</evidence>
<evidence type="ECO:0000256" key="1">
    <source>
        <dbReference type="ARBA" id="ARBA00008007"/>
    </source>
</evidence>
<comment type="similarity">
    <text evidence="1">Belongs to the ComF/GntX family.</text>
</comment>
<proteinExistence type="inferred from homology"/>
<dbReference type="Pfam" id="PF00156">
    <property type="entry name" value="Pribosyltran"/>
    <property type="match status" value="1"/>
</dbReference>
<dbReference type="EMBL" id="DXEW01000013">
    <property type="protein sequence ID" value="HIX50170.1"/>
    <property type="molecule type" value="Genomic_DNA"/>
</dbReference>
<gene>
    <name evidence="4" type="ORF">H9851_02700</name>
</gene>
<dbReference type="InterPro" id="IPR051910">
    <property type="entry name" value="ComF/GntX_DNA_util-trans"/>
</dbReference>
<reference evidence="4" key="1">
    <citation type="journal article" date="2021" name="PeerJ">
        <title>Extensive microbial diversity within the chicken gut microbiome revealed by metagenomics and culture.</title>
        <authorList>
            <person name="Gilroy R."/>
            <person name="Ravi A."/>
            <person name="Getino M."/>
            <person name="Pursley I."/>
            <person name="Horton D.L."/>
            <person name="Alikhan N.F."/>
            <person name="Baker D."/>
            <person name="Gharbi K."/>
            <person name="Hall N."/>
            <person name="Watson M."/>
            <person name="Adriaenssens E.M."/>
            <person name="Foster-Nyarko E."/>
            <person name="Jarju S."/>
            <person name="Secka A."/>
            <person name="Antonio M."/>
            <person name="Oren A."/>
            <person name="Chaudhuri R.R."/>
            <person name="La Ragione R."/>
            <person name="Hildebrand F."/>
            <person name="Pallen M.J."/>
        </authorList>
    </citation>
    <scope>NUCLEOTIDE SEQUENCE</scope>
    <source>
        <strain evidence="4">2189</strain>
    </source>
</reference>
<evidence type="ECO:0008006" key="6">
    <source>
        <dbReference type="Google" id="ProtNLM"/>
    </source>
</evidence>
<feature type="domain" description="Phosphoribosyltransferase" evidence="2">
    <location>
        <begin position="158"/>
        <end position="245"/>
    </location>
</feature>
<dbReference type="InterPro" id="IPR000836">
    <property type="entry name" value="PRTase_dom"/>
</dbReference>
<protein>
    <recommendedName>
        <fullName evidence="6">ComF family protein</fullName>
    </recommendedName>
</protein>
<organism evidence="4 5">
    <name type="scientific">Candidatus Borkfalkia faecavium</name>
    <dbReference type="NCBI Taxonomy" id="2838508"/>
    <lineage>
        <taxon>Bacteria</taxon>
        <taxon>Bacillati</taxon>
        <taxon>Bacillota</taxon>
        <taxon>Clostridia</taxon>
        <taxon>Christensenellales</taxon>
        <taxon>Christensenellaceae</taxon>
        <taxon>Candidatus Borkfalkia</taxon>
    </lineage>
</organism>
<evidence type="ECO:0000259" key="3">
    <source>
        <dbReference type="Pfam" id="PF18912"/>
    </source>
</evidence>
<dbReference type="Gene3D" id="3.40.50.2020">
    <property type="match status" value="1"/>
</dbReference>
<evidence type="ECO:0000259" key="2">
    <source>
        <dbReference type="Pfam" id="PF00156"/>
    </source>
</evidence>
<dbReference type="InterPro" id="IPR029057">
    <property type="entry name" value="PRTase-like"/>
</dbReference>
<dbReference type="SUPFAM" id="SSF53271">
    <property type="entry name" value="PRTase-like"/>
    <property type="match status" value="1"/>
</dbReference>
<dbReference type="AlphaFoldDB" id="A0A9D2AU99"/>
<accession>A0A9D2AU99</accession>
<comment type="caution">
    <text evidence="4">The sequence shown here is derived from an EMBL/GenBank/DDBJ whole genome shotgun (WGS) entry which is preliminary data.</text>
</comment>
<dbReference type="InterPro" id="IPR044005">
    <property type="entry name" value="DZR_2"/>
</dbReference>